<feature type="domain" description="PucR C-terminal helix-turn-helix" evidence="2">
    <location>
        <begin position="421"/>
        <end position="477"/>
    </location>
</feature>
<organism evidence="3 4">
    <name type="scientific">Actinocrispum wychmicini</name>
    <dbReference type="NCBI Taxonomy" id="1213861"/>
    <lineage>
        <taxon>Bacteria</taxon>
        <taxon>Bacillati</taxon>
        <taxon>Actinomycetota</taxon>
        <taxon>Actinomycetes</taxon>
        <taxon>Pseudonocardiales</taxon>
        <taxon>Pseudonocardiaceae</taxon>
        <taxon>Actinocrispum</taxon>
    </lineage>
</organism>
<dbReference type="InterPro" id="IPR042070">
    <property type="entry name" value="PucR_C-HTH_sf"/>
</dbReference>
<dbReference type="InterPro" id="IPR012914">
    <property type="entry name" value="PucR_dom"/>
</dbReference>
<gene>
    <name evidence="3" type="ORF">EV192_110206</name>
</gene>
<evidence type="ECO:0000313" key="4">
    <source>
        <dbReference type="Proteomes" id="UP000295680"/>
    </source>
</evidence>
<dbReference type="AlphaFoldDB" id="A0A4R2J6E7"/>
<evidence type="ECO:0000259" key="2">
    <source>
        <dbReference type="Pfam" id="PF13556"/>
    </source>
</evidence>
<dbReference type="InterPro" id="IPR051448">
    <property type="entry name" value="CdaR-like_regulators"/>
</dbReference>
<evidence type="ECO:0000259" key="1">
    <source>
        <dbReference type="Pfam" id="PF07905"/>
    </source>
</evidence>
<proteinExistence type="predicted"/>
<feature type="domain" description="Purine catabolism PurC-like" evidence="1">
    <location>
        <begin position="7"/>
        <end position="120"/>
    </location>
</feature>
<dbReference type="PANTHER" id="PTHR33744">
    <property type="entry name" value="CARBOHYDRATE DIACID REGULATOR"/>
    <property type="match status" value="1"/>
</dbReference>
<dbReference type="EMBL" id="SLWS01000010">
    <property type="protein sequence ID" value="TCO53617.1"/>
    <property type="molecule type" value="Genomic_DNA"/>
</dbReference>
<accession>A0A4R2J6E7</accession>
<dbReference type="InterPro" id="IPR025736">
    <property type="entry name" value="PucR_C-HTH_dom"/>
</dbReference>
<dbReference type="Pfam" id="PF13556">
    <property type="entry name" value="HTH_30"/>
    <property type="match status" value="1"/>
</dbReference>
<reference evidence="3 4" key="1">
    <citation type="submission" date="2019-03" db="EMBL/GenBank/DDBJ databases">
        <title>Genomic Encyclopedia of Type Strains, Phase IV (KMG-IV): sequencing the most valuable type-strain genomes for metagenomic binning, comparative biology and taxonomic classification.</title>
        <authorList>
            <person name="Goeker M."/>
        </authorList>
    </citation>
    <scope>NUCLEOTIDE SEQUENCE [LARGE SCALE GENOMIC DNA]</scope>
    <source>
        <strain evidence="3 4">DSM 45934</strain>
    </source>
</reference>
<dbReference type="PANTHER" id="PTHR33744:SF17">
    <property type="entry name" value="CONSERVED PROTEIN"/>
    <property type="match status" value="1"/>
</dbReference>
<sequence>MRLRTLLETADLGLTLLVGAEALDRTVSRVLTATLRDPSRYLTGGELVLSGMEWWRGPDDSDGFVSALAAAGVTALVAGTAEAGGGPVPDHVVAACRRHGVPLLSVSVDVSFATVSEWVILALASARGVDRHRRLVAAVTSGGGLADLVAAGAAELDASCWVLTAAGRVLAGPALPADLRTAVVRRVLRADRLPIVVSRHSVFFSRGWYLVVDGDHRHWDVDQQAVAAEFATLVGLERSRLDEARRIESRAAVPLLRVLLSEDATQADITSRLAATDLTPPVVVLSAGGASLAVVKDLLAAFPGPAFTAEVGGEVHGLIGIPDPAAVVGEIKETLRILSPEISLGMSQCADETSLRTAMQEARHARKLAELSAARTAVVVGDEVASHLLLLAAVPDELRRSFRARVLGPLIAYDHAHKSELLRTLRVFLEHSGSWAQTAAALHVHVNTLRYRISRISELTGRDLTRFPDRVDLYLALDHS</sequence>
<keyword evidence="4" id="KW-1185">Reference proteome</keyword>
<dbReference type="RefSeq" id="WP_132123582.1">
    <property type="nucleotide sequence ID" value="NZ_SLWS01000010.1"/>
</dbReference>
<dbReference type="Pfam" id="PF07905">
    <property type="entry name" value="PucR"/>
    <property type="match status" value="1"/>
</dbReference>
<dbReference type="Proteomes" id="UP000295680">
    <property type="component" value="Unassembled WGS sequence"/>
</dbReference>
<dbReference type="Gene3D" id="1.10.10.2840">
    <property type="entry name" value="PucR C-terminal helix-turn-helix domain"/>
    <property type="match status" value="1"/>
</dbReference>
<dbReference type="OrthoDB" id="3170447at2"/>
<evidence type="ECO:0000313" key="3">
    <source>
        <dbReference type="EMBL" id="TCO53617.1"/>
    </source>
</evidence>
<comment type="caution">
    <text evidence="3">The sequence shown here is derived from an EMBL/GenBank/DDBJ whole genome shotgun (WGS) entry which is preliminary data.</text>
</comment>
<name>A0A4R2J6E7_9PSEU</name>
<protein>
    <submittedName>
        <fullName evidence="3">Purine catabolism regulatory family protein</fullName>
    </submittedName>
</protein>